<dbReference type="InterPro" id="IPR036069">
    <property type="entry name" value="DUF34/NIF3_sf"/>
</dbReference>
<proteinExistence type="inferred from homology"/>
<comment type="similarity">
    <text evidence="1">Belongs to the GTP cyclohydrolase I type 2/NIF3 family.</text>
</comment>
<feature type="binding site" evidence="3">
    <location>
        <position position="288"/>
    </location>
    <ligand>
        <name>a divalent metal cation</name>
        <dbReference type="ChEBI" id="CHEBI:60240"/>
        <label>1</label>
    </ligand>
</feature>
<dbReference type="NCBIfam" id="TIGR00486">
    <property type="entry name" value="YbgI_SA1388"/>
    <property type="match status" value="1"/>
</dbReference>
<dbReference type="WBParaSite" id="EgrG_001028000">
    <property type="protein sequence ID" value="EgrG_001028000"/>
    <property type="gene ID" value="EgrG_001028000"/>
</dbReference>
<feature type="binding site" evidence="3">
    <location>
        <position position="66"/>
    </location>
    <ligand>
        <name>a divalent metal cation</name>
        <dbReference type="ChEBI" id="CHEBI:60240"/>
        <label>1</label>
    </ligand>
</feature>
<dbReference type="GO" id="GO:0005739">
    <property type="term" value="C:mitochondrion"/>
    <property type="evidence" value="ECO:0007669"/>
    <property type="project" value="TreeGrafter"/>
</dbReference>
<dbReference type="EMBL" id="LK028577">
    <property type="protein sequence ID" value="CDS17522.1"/>
    <property type="molecule type" value="Genomic_DNA"/>
</dbReference>
<dbReference type="PANTHER" id="PTHR13799:SF13">
    <property type="entry name" value="NIF3-LIKE PROTEIN 1"/>
    <property type="match status" value="1"/>
</dbReference>
<name>A0A068WBQ1_ECHGR</name>
<dbReference type="InterPro" id="IPR002678">
    <property type="entry name" value="DUF34/NIF3"/>
</dbReference>
<dbReference type="SUPFAM" id="SSF102705">
    <property type="entry name" value="NIF3 (NGG1p interacting factor 3)-like"/>
    <property type="match status" value="1"/>
</dbReference>
<reference evidence="4" key="2">
    <citation type="submission" date="2014-06" db="EMBL/GenBank/DDBJ databases">
        <authorList>
            <person name="Aslett M."/>
        </authorList>
    </citation>
    <scope>NUCLEOTIDE SEQUENCE</scope>
</reference>
<gene>
    <name evidence="6" type="primary">EGR_02961</name>
    <name evidence="4" type="ORF">EgrG_001028000</name>
</gene>
<dbReference type="InterPro" id="IPR017221">
    <property type="entry name" value="DUF34/NIF3_bac"/>
</dbReference>
<organism evidence="4">
    <name type="scientific">Echinococcus granulosus</name>
    <name type="common">Hydatid tapeworm</name>
    <dbReference type="NCBI Taxonomy" id="6210"/>
    <lineage>
        <taxon>Eukaryota</taxon>
        <taxon>Metazoa</taxon>
        <taxon>Spiralia</taxon>
        <taxon>Lophotrochozoa</taxon>
        <taxon>Platyhelminthes</taxon>
        <taxon>Cestoda</taxon>
        <taxon>Eucestoda</taxon>
        <taxon>Cyclophyllidea</taxon>
        <taxon>Taeniidae</taxon>
        <taxon>Echinococcus</taxon>
        <taxon>Echinococcus granulosus group</taxon>
    </lineage>
</organism>
<dbReference type="GO" id="GO:0046872">
    <property type="term" value="F:metal ion binding"/>
    <property type="evidence" value="ECO:0007669"/>
    <property type="project" value="UniProtKB-KW"/>
</dbReference>
<evidence type="ECO:0000256" key="1">
    <source>
        <dbReference type="ARBA" id="ARBA00006964"/>
    </source>
</evidence>
<protein>
    <recommendedName>
        <fullName evidence="2">NIF3-like protein 1</fullName>
    </recommendedName>
</protein>
<feature type="binding site" evidence="3">
    <location>
        <position position="104"/>
    </location>
    <ligand>
        <name>a divalent metal cation</name>
        <dbReference type="ChEBI" id="CHEBI:60240"/>
        <label>1</label>
    </ligand>
</feature>
<evidence type="ECO:0000313" key="6">
    <source>
        <dbReference type="WBParaSite" id="EgrG_001028000"/>
    </source>
</evidence>
<dbReference type="Gene3D" id="3.40.1390.30">
    <property type="entry name" value="NIF3 (NGG1p interacting factor 3)-like"/>
    <property type="match status" value="2"/>
</dbReference>
<evidence type="ECO:0000313" key="4">
    <source>
        <dbReference type="EMBL" id="CDS17522.1"/>
    </source>
</evidence>
<dbReference type="Proteomes" id="UP000492820">
    <property type="component" value="Unassembled WGS sequence"/>
</dbReference>
<reference evidence="4 5" key="1">
    <citation type="journal article" date="2013" name="Nature">
        <title>The genomes of four tapeworm species reveal adaptations to parasitism.</title>
        <authorList>
            <person name="Tsai I.J."/>
            <person name="Zarowiecki M."/>
            <person name="Holroyd N."/>
            <person name="Garciarrubio A."/>
            <person name="Sanchez-Flores A."/>
            <person name="Brooks K.L."/>
            <person name="Tracey A."/>
            <person name="Bobes R.J."/>
            <person name="Fragoso G."/>
            <person name="Sciutto E."/>
            <person name="Aslett M."/>
            <person name="Beasley H."/>
            <person name="Bennett H.M."/>
            <person name="Cai J."/>
            <person name="Camicia F."/>
            <person name="Clark R."/>
            <person name="Cucher M."/>
            <person name="De Silva N."/>
            <person name="Day T.A."/>
            <person name="Deplazes P."/>
            <person name="Estrada K."/>
            <person name="Fernandez C."/>
            <person name="Holland P.W."/>
            <person name="Hou J."/>
            <person name="Hu S."/>
            <person name="Huckvale T."/>
            <person name="Hung S.S."/>
            <person name="Kamenetzky L."/>
            <person name="Keane J.A."/>
            <person name="Kiss F."/>
            <person name="Koziol U."/>
            <person name="Lambert O."/>
            <person name="Liu K."/>
            <person name="Luo X."/>
            <person name="Luo Y."/>
            <person name="Macchiaroli N."/>
            <person name="Nichol S."/>
            <person name="Paps J."/>
            <person name="Parkinson J."/>
            <person name="Pouchkina-Stantcheva N."/>
            <person name="Riddiford N."/>
            <person name="Rosenzvit M."/>
            <person name="Salinas G."/>
            <person name="Wasmuth J.D."/>
            <person name="Zamanian M."/>
            <person name="Zheng Y."/>
            <person name="Cai X."/>
            <person name="Soberon X."/>
            <person name="Olson P.D."/>
            <person name="Laclette J.P."/>
            <person name="Brehm K."/>
            <person name="Berriman M."/>
            <person name="Garciarrubio A."/>
            <person name="Bobes R.J."/>
            <person name="Fragoso G."/>
            <person name="Sanchez-Flores A."/>
            <person name="Estrada K."/>
            <person name="Cevallos M.A."/>
            <person name="Morett E."/>
            <person name="Gonzalez V."/>
            <person name="Portillo T."/>
            <person name="Ochoa-Leyva A."/>
            <person name="Jose M.V."/>
            <person name="Sciutto E."/>
            <person name="Landa A."/>
            <person name="Jimenez L."/>
            <person name="Valdes V."/>
            <person name="Carrero J.C."/>
            <person name="Larralde C."/>
            <person name="Morales-Montor J."/>
            <person name="Limon-Lason J."/>
            <person name="Soberon X."/>
            <person name="Laclette J.P."/>
        </authorList>
    </citation>
    <scope>NUCLEOTIDE SEQUENCE [LARGE SCALE GENOMIC DNA]</scope>
</reference>
<dbReference type="PIRSF" id="PIRSF037489">
    <property type="entry name" value="UCP037489_NIF3_YqfO"/>
    <property type="match status" value="1"/>
</dbReference>
<dbReference type="AlphaFoldDB" id="A0A068WBQ1"/>
<feature type="binding site" evidence="3">
    <location>
        <position position="292"/>
    </location>
    <ligand>
        <name>a divalent metal cation</name>
        <dbReference type="ChEBI" id="CHEBI:60240"/>
        <label>1</label>
    </ligand>
</feature>
<accession>A0A068WBQ1</accession>
<reference evidence="6" key="3">
    <citation type="submission" date="2020-10" db="UniProtKB">
        <authorList>
            <consortium name="WormBaseParasite"/>
        </authorList>
    </citation>
    <scope>IDENTIFICATION</scope>
</reference>
<dbReference type="PANTHER" id="PTHR13799">
    <property type="entry name" value="NGG1 INTERACTING FACTOR 3"/>
    <property type="match status" value="1"/>
</dbReference>
<dbReference type="FunFam" id="3.40.1390.30:FF:000001">
    <property type="entry name" value="GTP cyclohydrolase 1 type 2"/>
    <property type="match status" value="1"/>
</dbReference>
<keyword evidence="3" id="KW-0479">Metal-binding</keyword>
<dbReference type="Pfam" id="PF01784">
    <property type="entry name" value="DUF34_NIF3"/>
    <property type="match status" value="1"/>
</dbReference>
<evidence type="ECO:0000313" key="5">
    <source>
        <dbReference type="Proteomes" id="UP000492820"/>
    </source>
</evidence>
<sequence length="352" mass="38315">MEFARLAKKLDHLFKLPLAEPWDNVGLLIQPSVPTFVSRICLTNDLTEPVLNEVTHIGANFIISYHPPIFRPLKRLTQSTSKERIIVKCIEHKIAVYSPHTALDAVSGGLNDWLLSPFEFLLKATSCWIGHPPLRQDTTAGFRNIAFEIISLLLTAKQRDSSNGKLSEAIMSGDALKCQEVEIGDPLTFLPEEGAGRIGLLKEGYTVNDAVEFYKALLNTSILKVALGYGKTFDSPVTAVAVCAGSGGSLFSQEAIVQVADLLVTGEASHHEQLEAVARGATIITAGHSVSERGYLSQRLRPWLQHELATTSVPIDIASTDAEPGIYVLPPGIHVLQFVIPYEIFVVAVNLG</sequence>
<evidence type="ECO:0000256" key="2">
    <source>
        <dbReference type="ARBA" id="ARBA00019069"/>
    </source>
</evidence>
<dbReference type="OrthoDB" id="3345469at2759"/>
<evidence type="ECO:0000256" key="3">
    <source>
        <dbReference type="PIRSR" id="PIRSR602678-1"/>
    </source>
</evidence>